<proteinExistence type="predicted"/>
<dbReference type="InterPro" id="IPR014948">
    <property type="entry name" value="BrxA"/>
</dbReference>
<gene>
    <name evidence="1" type="ORF">GFER_11565</name>
</gene>
<evidence type="ECO:0000313" key="2">
    <source>
        <dbReference type="Proteomes" id="UP000035068"/>
    </source>
</evidence>
<evidence type="ECO:0000313" key="1">
    <source>
        <dbReference type="EMBL" id="KIH76250.1"/>
    </source>
</evidence>
<dbReference type="EMBL" id="JWJD01000004">
    <property type="protein sequence ID" value="KIH76250.1"/>
    <property type="molecule type" value="Genomic_DNA"/>
</dbReference>
<dbReference type="AlphaFoldDB" id="A0A0C2HMS9"/>
<organism evidence="1 2">
    <name type="scientific">Geoalkalibacter ferrihydriticus DSM 17813</name>
    <dbReference type="NCBI Taxonomy" id="1121915"/>
    <lineage>
        <taxon>Bacteria</taxon>
        <taxon>Pseudomonadati</taxon>
        <taxon>Thermodesulfobacteriota</taxon>
        <taxon>Desulfuromonadia</taxon>
        <taxon>Desulfuromonadales</taxon>
        <taxon>Geoalkalibacteraceae</taxon>
        <taxon>Geoalkalibacter</taxon>
    </lineage>
</organism>
<evidence type="ECO:0008006" key="3">
    <source>
        <dbReference type="Google" id="ProtNLM"/>
    </source>
</evidence>
<dbReference type="Proteomes" id="UP000035068">
    <property type="component" value="Unassembled WGS sequence"/>
</dbReference>
<comment type="caution">
    <text evidence="1">The sequence shown here is derived from an EMBL/GenBank/DDBJ whole genome shotgun (WGS) entry which is preliminary data.</text>
</comment>
<dbReference type="RefSeq" id="WP_040099778.1">
    <property type="nucleotide sequence ID" value="NZ_JWJD01000004.1"/>
</dbReference>
<keyword evidence="2" id="KW-1185">Reference proteome</keyword>
<dbReference type="Pfam" id="PF08849">
    <property type="entry name" value="BrxA"/>
    <property type="match status" value="1"/>
</dbReference>
<dbReference type="Gene3D" id="1.10.3540.10">
    <property type="entry name" value="uncharacterized protein from magnetospirillum magneticum domain"/>
    <property type="match status" value="1"/>
</dbReference>
<protein>
    <recommendedName>
        <fullName evidence="3">DUF1819 domain-containing protein</fullName>
    </recommendedName>
</protein>
<name>A0A0C2HMS9_9BACT</name>
<reference evidence="1 2" key="1">
    <citation type="submission" date="2014-12" db="EMBL/GenBank/DDBJ databases">
        <title>Genomes of Geoalkalibacter ferrihydriticus and Geoalkalibacter subterraneus, two haloalkaliphilic metal-reducing members of the Geobacteraceae.</title>
        <authorList>
            <person name="Badalamenti J.P."/>
            <person name="Torres C.I."/>
            <person name="Krajmalnik-Brown R."/>
            <person name="Bond D.R."/>
        </authorList>
    </citation>
    <scope>NUCLEOTIDE SEQUENCE [LARGE SCALE GENOMIC DNA]</scope>
    <source>
        <strain evidence="1 2">DSM 17813</strain>
    </source>
</reference>
<sequence>MHADERYTTQLQAGLGMIPETMDLLRLWEPGMIPSHLADRAVEEGLFSRATARRTRNLVAEMFAPRYLVEQGAVASRLKFLLEQRFPSSALTQVFYLQTARAQRVFADFVIEVYWPKYMAGALSLVREDAESFIHRALDAGKMQKRWSETTIKRISGYLLGCCVDFGLLENGRGKERRINRFSIRSDVALYLAYDLHLKPLSDMSVVHHPDWRLFGLNSQEVIRLLKTLSHDGHLLIQSTADLVQISWKYRSMEECLNALTQR</sequence>
<dbReference type="InterPro" id="IPR023137">
    <property type="entry name" value="BrxA_sf"/>
</dbReference>
<accession>A0A0C2HMS9</accession>